<proteinExistence type="predicted"/>
<dbReference type="Proteomes" id="UP000199039">
    <property type="component" value="Unassembled WGS sequence"/>
</dbReference>
<organism evidence="3 4">
    <name type="scientific">Sanguibacter gelidistatuariae</name>
    <dbReference type="NCBI Taxonomy" id="1814289"/>
    <lineage>
        <taxon>Bacteria</taxon>
        <taxon>Bacillati</taxon>
        <taxon>Actinomycetota</taxon>
        <taxon>Actinomycetes</taxon>
        <taxon>Micrococcales</taxon>
        <taxon>Sanguibacteraceae</taxon>
        <taxon>Sanguibacter</taxon>
    </lineage>
</organism>
<dbReference type="STRING" id="1814289.SAMN05216410_1789"/>
<gene>
    <name evidence="3" type="ORF">SAMN05216410_1789</name>
</gene>
<reference evidence="3 4" key="1">
    <citation type="submission" date="2016-09" db="EMBL/GenBank/DDBJ databases">
        <authorList>
            <person name="Capua I."/>
            <person name="De Benedictis P."/>
            <person name="Joannis T."/>
            <person name="Lombin L.H."/>
            <person name="Cattoli G."/>
        </authorList>
    </citation>
    <scope>NUCLEOTIDE SEQUENCE [LARGE SCALE GENOMIC DNA]</scope>
    <source>
        <strain evidence="3 4">ISLP-3</strain>
    </source>
</reference>
<dbReference type="EMBL" id="FMYH01000002">
    <property type="protein sequence ID" value="SDC39430.1"/>
    <property type="molecule type" value="Genomic_DNA"/>
</dbReference>
<sequence length="712" mass="74701">MTSTPAFSTTLAPATMSLSDVAGLARVQRPVVTTWRRRKAHTAQPFPAPLDPTDSRPRFDAEQVVDWLEATDLGNNRQVRADAAAFTQLPSPFAAPGGAAHLGALLCLKALTGELLTAMTGPDLLDLADERDPGDHFLYSEVESITALTTTALAAATAHADAFADAHFSPVAALEALERAERIRRGDDEALSPAAATLMGDLAIALLTNDSGETNDTEASFIDVSPGNGDVLLAVRSRLPENIDMLAYTPAARTDPAARATVRRLHSHGIGHRPLSGDAQPGLLARSVVVAHLRGSTGPGPVLEAVDNLLLGLGPDQRAVVLAPAEALVDRLNDRDDTNTRAGILRSDRIRSIVALPAGGLPGRPRQHLALWVLGDAHPDVPSERQWTTTADLRDRTLSDDVTTDLVNDVLAALGNEGTVRSHAFRFSRRVDAHSVRARSGRLVEARPRPLARTTGPAAPQTGPDLALRIGDLAGRLDEATRSLVAPALAVETTHAAGAASGMASGMGRRGSVETIEGLLASGALTQLPGHRIAAEHLTTGGGARVVDASLDLASGVAIDHLTLAATYPRTQFTEPGDVIYVAAGTLRAIVDPDGASLVRFPARVLRVHAGHPGRGGRGVVPELVCRAINAHGRDPAQRSWKTTPVPIVPLDQLAPVARAAGAVDAALEAAQRRLDQLRELKELVLDGAARALLNFTDSFTNGSTENPTEGS</sequence>
<keyword evidence="1" id="KW-0175">Coiled coil</keyword>
<evidence type="ECO:0000313" key="4">
    <source>
        <dbReference type="Proteomes" id="UP000199039"/>
    </source>
</evidence>
<feature type="region of interest" description="Disordered" evidence="2">
    <location>
        <begin position="36"/>
        <end position="57"/>
    </location>
</feature>
<protein>
    <recommendedName>
        <fullName evidence="5">N-6 DNA Methylase</fullName>
    </recommendedName>
</protein>
<evidence type="ECO:0000256" key="1">
    <source>
        <dbReference type="SAM" id="Coils"/>
    </source>
</evidence>
<accession>A0A1G6L825</accession>
<evidence type="ECO:0000313" key="3">
    <source>
        <dbReference type="EMBL" id="SDC39430.1"/>
    </source>
</evidence>
<dbReference type="OrthoDB" id="9784823at2"/>
<evidence type="ECO:0008006" key="5">
    <source>
        <dbReference type="Google" id="ProtNLM"/>
    </source>
</evidence>
<evidence type="ECO:0000256" key="2">
    <source>
        <dbReference type="SAM" id="MobiDB-lite"/>
    </source>
</evidence>
<dbReference type="RefSeq" id="WP_093182437.1">
    <property type="nucleotide sequence ID" value="NZ_FMYH01000002.1"/>
</dbReference>
<feature type="coiled-coil region" evidence="1">
    <location>
        <begin position="661"/>
        <end position="688"/>
    </location>
</feature>
<dbReference type="AlphaFoldDB" id="A0A1G6L825"/>
<keyword evidence="4" id="KW-1185">Reference proteome</keyword>
<name>A0A1G6L825_9MICO</name>